<dbReference type="OrthoDB" id="6600770at2759"/>
<name>A0A811UUW0_CERCA</name>
<sequence>MQEILPHDVNLLYDEQHDVNGNGVETYTNDNGDDDDDNDSEDDDGNVTIAAPPPPVAAARSTLKSHYVATKPTSMLSRTAPSRLVHRLPALKASSDSAANVQVVLLQNQVDTLQWQLKQAFYPLSCLSNDYYFEYPQTYEHM</sequence>
<keyword evidence="3" id="KW-1185">Reference proteome</keyword>
<comment type="caution">
    <text evidence="2">The sequence shown here is derived from an EMBL/GenBank/DDBJ whole genome shotgun (WGS) entry which is preliminary data.</text>
</comment>
<dbReference type="EMBL" id="CAJHJT010000034">
    <property type="protein sequence ID" value="CAD7002464.1"/>
    <property type="molecule type" value="Genomic_DNA"/>
</dbReference>
<reference evidence="2" key="1">
    <citation type="submission" date="2020-11" db="EMBL/GenBank/DDBJ databases">
        <authorList>
            <person name="Whitehead M."/>
        </authorList>
    </citation>
    <scope>NUCLEOTIDE SEQUENCE</scope>
    <source>
        <strain evidence="2">EGII</strain>
    </source>
</reference>
<evidence type="ECO:0000313" key="3">
    <source>
        <dbReference type="Proteomes" id="UP000606786"/>
    </source>
</evidence>
<evidence type="ECO:0000256" key="1">
    <source>
        <dbReference type="SAM" id="MobiDB-lite"/>
    </source>
</evidence>
<evidence type="ECO:0000313" key="2">
    <source>
        <dbReference type="EMBL" id="CAD7002464.1"/>
    </source>
</evidence>
<gene>
    <name evidence="2" type="ORF">CCAP1982_LOCUS10953</name>
</gene>
<accession>A0A811UUW0</accession>
<feature type="region of interest" description="Disordered" evidence="1">
    <location>
        <begin position="19"/>
        <end position="55"/>
    </location>
</feature>
<dbReference type="AlphaFoldDB" id="A0A811UUW0"/>
<protein>
    <submittedName>
        <fullName evidence="2">(Mediterranean fruit fly) hypothetical protein</fullName>
    </submittedName>
</protein>
<feature type="compositionally biased region" description="Acidic residues" evidence="1">
    <location>
        <begin position="31"/>
        <end position="45"/>
    </location>
</feature>
<proteinExistence type="predicted"/>
<organism evidence="2 3">
    <name type="scientific">Ceratitis capitata</name>
    <name type="common">Mediterranean fruit fly</name>
    <name type="synonym">Tephritis capitata</name>
    <dbReference type="NCBI Taxonomy" id="7213"/>
    <lineage>
        <taxon>Eukaryota</taxon>
        <taxon>Metazoa</taxon>
        <taxon>Ecdysozoa</taxon>
        <taxon>Arthropoda</taxon>
        <taxon>Hexapoda</taxon>
        <taxon>Insecta</taxon>
        <taxon>Pterygota</taxon>
        <taxon>Neoptera</taxon>
        <taxon>Endopterygota</taxon>
        <taxon>Diptera</taxon>
        <taxon>Brachycera</taxon>
        <taxon>Muscomorpha</taxon>
        <taxon>Tephritoidea</taxon>
        <taxon>Tephritidae</taxon>
        <taxon>Ceratitis</taxon>
        <taxon>Ceratitis</taxon>
    </lineage>
</organism>
<dbReference type="Proteomes" id="UP000606786">
    <property type="component" value="Unassembled WGS sequence"/>
</dbReference>